<name>A0AA36HS35_9DINO</name>
<organism evidence="2 3">
    <name type="scientific">Effrenium voratum</name>
    <dbReference type="NCBI Taxonomy" id="2562239"/>
    <lineage>
        <taxon>Eukaryota</taxon>
        <taxon>Sar</taxon>
        <taxon>Alveolata</taxon>
        <taxon>Dinophyceae</taxon>
        <taxon>Suessiales</taxon>
        <taxon>Symbiodiniaceae</taxon>
        <taxon>Effrenium</taxon>
    </lineage>
</organism>
<dbReference type="AlphaFoldDB" id="A0AA36HS35"/>
<gene>
    <name evidence="2" type="ORF">EVOR1521_LOCUS3853</name>
</gene>
<dbReference type="Proteomes" id="UP001178507">
    <property type="component" value="Unassembled WGS sequence"/>
</dbReference>
<reference evidence="2" key="1">
    <citation type="submission" date="2023-08" db="EMBL/GenBank/DDBJ databases">
        <authorList>
            <person name="Chen Y."/>
            <person name="Shah S."/>
            <person name="Dougan E. K."/>
            <person name="Thang M."/>
            <person name="Chan C."/>
        </authorList>
    </citation>
    <scope>NUCLEOTIDE SEQUENCE</scope>
</reference>
<protein>
    <submittedName>
        <fullName evidence="2">Uncharacterized protein</fullName>
    </submittedName>
</protein>
<evidence type="ECO:0000313" key="2">
    <source>
        <dbReference type="EMBL" id="CAJ1374262.1"/>
    </source>
</evidence>
<accession>A0AA36HS35</accession>
<comment type="caution">
    <text evidence="2">The sequence shown here is derived from an EMBL/GenBank/DDBJ whole genome shotgun (WGS) entry which is preliminary data.</text>
</comment>
<sequence>MQLILLDIEALASRAPPMVFDLVAGSLGRGRVTTGEVAPMSPWDDLQGAVIAGDAKAQGVADAVMGQSNTDAGRMEVLKQLMEQQSVGDWRFLRLETSSSSSEEPVESEPLAKKPKIEVRRMNRVEMQEELKAQGEPVEPGATVNQLRSQLVTARKSVETPMGAAEVQEPLPDKVETPVDAAQKQKPEESRGVVWSLPTLPGSARFQQLAAHCPPARKKNKSLYVDQWLFEPINVHALEGAGSLRAFGQLGLRGRIADLLSRDTENSGMILTVYRDSGACHGCKARLVSGVHLEDYEELGKNKSKNKRQKVDPETETNEEELCGRFRELPQVVSTLTEMRVDSYDATRSAFSFGRLFKELCRTGLPVCDIDQTFSVGYSLLHRHADAQQVRYLLQNREACYAEVGVPDRDEVKKFFNGILMGGGSEHCERFMLRYKLEHLPPFVFILRQEMCKLAARDAQAYPELAQELSKDSGNWRSRLLELLHELREREVTDMMAEHAGAKVCGWEYDGVLFACPPEEHAKLTESLQHKIGLPLKHKAYRSLEEILAEYQRLHPTLDWQSRDDDWFQVEQDRRLLRAYLVKGTEGCCCDPPTPCRSRRQAGSRVLQKLQLLQAAHGDRLLLHRQATLAAGEPGACGGAPVRICQPRGQELLAAHLARATAGLGVPQGINALRCQNGGKPCPVRQKFPAASGRRRVQGPAHDTGRVLDRRADHGRAAGQAGARHHKMLGGDLPTRALCDVGPGPGLGGMLATGEGLRERGRAGVRRCGHAA</sequence>
<feature type="region of interest" description="Disordered" evidence="1">
    <location>
        <begin position="157"/>
        <end position="177"/>
    </location>
</feature>
<evidence type="ECO:0000256" key="1">
    <source>
        <dbReference type="SAM" id="MobiDB-lite"/>
    </source>
</evidence>
<evidence type="ECO:0000313" key="3">
    <source>
        <dbReference type="Proteomes" id="UP001178507"/>
    </source>
</evidence>
<proteinExistence type="predicted"/>
<dbReference type="EMBL" id="CAUJNA010000238">
    <property type="protein sequence ID" value="CAJ1374262.1"/>
    <property type="molecule type" value="Genomic_DNA"/>
</dbReference>
<keyword evidence="3" id="KW-1185">Reference proteome</keyword>